<evidence type="ECO:0000256" key="1">
    <source>
        <dbReference type="SAM" id="MobiDB-lite"/>
    </source>
</evidence>
<feature type="region of interest" description="Disordered" evidence="1">
    <location>
        <begin position="306"/>
        <end position="339"/>
    </location>
</feature>
<comment type="caution">
    <text evidence="2">The sequence shown here is derived from an EMBL/GenBank/DDBJ whole genome shotgun (WGS) entry which is preliminary data.</text>
</comment>
<organism evidence="2 3">
    <name type="scientific">Rhizoctonia solani</name>
    <dbReference type="NCBI Taxonomy" id="456999"/>
    <lineage>
        <taxon>Eukaryota</taxon>
        <taxon>Fungi</taxon>
        <taxon>Dikarya</taxon>
        <taxon>Basidiomycota</taxon>
        <taxon>Agaricomycotina</taxon>
        <taxon>Agaricomycetes</taxon>
        <taxon>Cantharellales</taxon>
        <taxon>Ceratobasidiaceae</taxon>
        <taxon>Rhizoctonia</taxon>
    </lineage>
</organism>
<feature type="region of interest" description="Disordered" evidence="1">
    <location>
        <begin position="433"/>
        <end position="455"/>
    </location>
</feature>
<sequence length="535" mass="58125">MSTNSQTAPLGSCPVSVSSRFNLDSWDMHDADVLFLTPDQVFFYAHQSTILSHSTNCFGGLLADGASYNTTEEVDTNQPMSESHFSSEPRLVVVNIPSDIFNVVLLALYRFPIHEYFPSGHTLRETIPTLVNLGCDPSAIASPRSELYGLLLKSAAVDSLSMYAVAAQCYFEALAVSVSALTLRISLDQITDDLALQMGPIYLRRLFFLHLGRADALRRIILPLPSLHPPEESTRCSIDAQKGILRAWTLASAYMIAQNHPGDIQDMVSLLGLGNVTMVLTHTMKSKTQICIVVVGKIIRQNLGSSNDDRQPILPMSSSTSTPAPTPSFDPSPTQPLWAPPNRRFAARVQRALDAGRLDPALVEEIRNLPSGALYFTPSSRKKRRIRPVMYEVYLGDPESKGSGFSGNEKAEGTIDWTKITPIAASKLIPKAEDQVQTSTMPPTEPGSAPRRSRLNFMSSVSPPKRSEATAQLVTNADPSPPTIQAPLAPPPGSLALSVFIAMPSPSSRLSRAKLDGEEVVPDVCLGVTRVDMTT</sequence>
<proteinExistence type="predicted"/>
<gene>
    <name evidence="2" type="ORF">RHS03_00258</name>
</gene>
<protein>
    <submittedName>
        <fullName evidence="2">Uncharacterized protein</fullName>
    </submittedName>
</protein>
<reference evidence="2" key="1">
    <citation type="submission" date="2020-09" db="EMBL/GenBank/DDBJ databases">
        <title>Comparative genome analyses of four rice-infecting Rhizoctonia solani isolates reveal extensive enrichment of homogalacturonan modification genes.</title>
        <authorList>
            <person name="Lee D.-Y."/>
            <person name="Jeon J."/>
            <person name="Kim K.-T."/>
            <person name="Cheong K."/>
            <person name="Song H."/>
            <person name="Choi G."/>
            <person name="Ko J."/>
            <person name="Opiyo S.O."/>
            <person name="Zuo S."/>
            <person name="Madhav S."/>
            <person name="Lee Y.-H."/>
            <person name="Wang G.-L."/>
        </authorList>
    </citation>
    <scope>NUCLEOTIDE SEQUENCE</scope>
    <source>
        <strain evidence="2">AG1-IA WGL</strain>
    </source>
</reference>
<evidence type="ECO:0000313" key="2">
    <source>
        <dbReference type="EMBL" id="KAF8714447.1"/>
    </source>
</evidence>
<name>A0A8H7I2H6_9AGAM</name>
<feature type="compositionally biased region" description="Pro residues" evidence="1">
    <location>
        <begin position="324"/>
        <end position="334"/>
    </location>
</feature>
<dbReference type="EMBL" id="JACYCD010000009">
    <property type="protein sequence ID" value="KAF8714447.1"/>
    <property type="molecule type" value="Genomic_DNA"/>
</dbReference>
<evidence type="ECO:0000313" key="3">
    <source>
        <dbReference type="Proteomes" id="UP000602905"/>
    </source>
</evidence>
<dbReference type="OrthoDB" id="3265815at2759"/>
<dbReference type="Proteomes" id="UP000602905">
    <property type="component" value="Unassembled WGS sequence"/>
</dbReference>
<feature type="non-terminal residue" evidence="2">
    <location>
        <position position="535"/>
    </location>
</feature>
<dbReference type="AlphaFoldDB" id="A0A8H7I2H6"/>
<accession>A0A8H7I2H6</accession>